<evidence type="ECO:0000313" key="7">
    <source>
        <dbReference type="EMBL" id="RVW92158.1"/>
    </source>
</evidence>
<evidence type="ECO:0000256" key="5">
    <source>
        <dbReference type="ARBA" id="ARBA00023180"/>
    </source>
</evidence>
<evidence type="ECO:0000256" key="2">
    <source>
        <dbReference type="ARBA" id="ARBA00009191"/>
    </source>
</evidence>
<dbReference type="InterPro" id="IPR011042">
    <property type="entry name" value="6-blade_b-propeller_TolB-like"/>
</dbReference>
<dbReference type="AlphaFoldDB" id="A0A438I622"/>
<evidence type="ECO:0000313" key="8">
    <source>
        <dbReference type="Proteomes" id="UP000288805"/>
    </source>
</evidence>
<comment type="caution">
    <text evidence="7">The sequence shown here is derived from an EMBL/GenBank/DDBJ whole genome shotgun (WGS) entry which is preliminary data.</text>
</comment>
<dbReference type="Gene3D" id="2.120.10.30">
    <property type="entry name" value="TolB, C-terminal domain"/>
    <property type="match status" value="1"/>
</dbReference>
<organism evidence="7 8">
    <name type="scientific">Vitis vinifera</name>
    <name type="common">Grape</name>
    <dbReference type="NCBI Taxonomy" id="29760"/>
    <lineage>
        <taxon>Eukaryota</taxon>
        <taxon>Viridiplantae</taxon>
        <taxon>Streptophyta</taxon>
        <taxon>Embryophyta</taxon>
        <taxon>Tracheophyta</taxon>
        <taxon>Spermatophyta</taxon>
        <taxon>Magnoliopsida</taxon>
        <taxon>eudicotyledons</taxon>
        <taxon>Gunneridae</taxon>
        <taxon>Pentapetalae</taxon>
        <taxon>rosids</taxon>
        <taxon>Vitales</taxon>
        <taxon>Vitaceae</taxon>
        <taxon>Viteae</taxon>
        <taxon>Vitis</taxon>
    </lineage>
</organism>
<comment type="similarity">
    <text evidence="2">Belongs to the strictosidine synthase family.</text>
</comment>
<keyword evidence="3" id="KW-0926">Vacuole</keyword>
<name>A0A438I622_VITVI</name>
<dbReference type="Pfam" id="PF03088">
    <property type="entry name" value="Str_synth"/>
    <property type="match status" value="1"/>
</dbReference>
<comment type="subcellular location">
    <subcellularLocation>
        <location evidence="1">Vacuole</location>
    </subcellularLocation>
</comment>
<dbReference type="Proteomes" id="UP000288805">
    <property type="component" value="Unassembled WGS sequence"/>
</dbReference>
<sequence>MAMSSKLLLAAAAAAAFLITALIAGKRTSLSSPEFDSEKFSNQKDAVIPIPTPGAIGPESLAFDSVGGGPYTGVSDGRIIKWEENEERWVDFATTSSKREGCRGSRDHVPLEHICGRPLGLSFSELTGELYIADAYMGLLVVGPNGGLASTVASEAQGTPFGFSNGVDIHQTNGAVYFSDSSSRYQRRNFVAAIISGDNTGRLMKYEPESKQVTVLLRSLGFPNGVALSKNGDFILLSETSRCRILRFWLQTSKAGTVEVFTLLPGFPDNIKRNSKGEFWVGMHSRKGKLVEWLLSYPWIGRTLLKLPFPHGFLSFFSKWRKTGFAVRLSEEGEVLEIFEPKNGNGWISSISEVYERDGSLWIGSVTTPCVGKYEMQT</sequence>
<dbReference type="FunFam" id="2.120.10.30:FF:000032">
    <property type="entry name" value="Protein STRICTOSIDINE SYNTHASE-LIKE 13"/>
    <property type="match status" value="1"/>
</dbReference>
<dbReference type="PANTHER" id="PTHR10426">
    <property type="entry name" value="STRICTOSIDINE SYNTHASE-RELATED"/>
    <property type="match status" value="1"/>
</dbReference>
<dbReference type="GO" id="GO:0005773">
    <property type="term" value="C:vacuole"/>
    <property type="evidence" value="ECO:0007669"/>
    <property type="project" value="UniProtKB-SubCell"/>
</dbReference>
<accession>A0A438I622</accession>
<gene>
    <name evidence="7" type="primary">SSL2_0</name>
    <name evidence="7" type="ORF">CK203_027170</name>
</gene>
<dbReference type="PANTHER" id="PTHR10426:SF79">
    <property type="entry name" value="PROTEIN STRICTOSIDINE SYNTHASE-LIKE 2"/>
    <property type="match status" value="1"/>
</dbReference>
<protein>
    <submittedName>
        <fullName evidence="7">Protein strictosidine synthase-like 2</fullName>
    </submittedName>
</protein>
<evidence type="ECO:0000256" key="4">
    <source>
        <dbReference type="ARBA" id="ARBA00022729"/>
    </source>
</evidence>
<dbReference type="SUPFAM" id="SSF63829">
    <property type="entry name" value="Calcium-dependent phosphotriesterase"/>
    <property type="match status" value="1"/>
</dbReference>
<proteinExistence type="inferred from homology"/>
<dbReference type="InterPro" id="IPR018119">
    <property type="entry name" value="Strictosidine_synth_cons-reg"/>
</dbReference>
<evidence type="ECO:0000256" key="3">
    <source>
        <dbReference type="ARBA" id="ARBA00022554"/>
    </source>
</evidence>
<keyword evidence="5" id="KW-0325">Glycoprotein</keyword>
<keyword evidence="4" id="KW-0732">Signal</keyword>
<dbReference type="EMBL" id="QGNW01000139">
    <property type="protein sequence ID" value="RVW92158.1"/>
    <property type="molecule type" value="Genomic_DNA"/>
</dbReference>
<reference evidence="7 8" key="1">
    <citation type="journal article" date="2018" name="PLoS Genet.">
        <title>Population sequencing reveals clonal diversity and ancestral inbreeding in the grapevine cultivar Chardonnay.</title>
        <authorList>
            <person name="Roach M.J."/>
            <person name="Johnson D.L."/>
            <person name="Bohlmann J."/>
            <person name="van Vuuren H.J."/>
            <person name="Jones S.J."/>
            <person name="Pretorius I.S."/>
            <person name="Schmidt S.A."/>
            <person name="Borneman A.R."/>
        </authorList>
    </citation>
    <scope>NUCLEOTIDE SEQUENCE [LARGE SCALE GENOMIC DNA]</scope>
    <source>
        <strain evidence="8">cv. Chardonnay</strain>
        <tissue evidence="7">Leaf</tissue>
    </source>
</reference>
<feature type="domain" description="Strictosidine synthase conserved region" evidence="6">
    <location>
        <begin position="165"/>
        <end position="251"/>
    </location>
</feature>
<evidence type="ECO:0000259" key="6">
    <source>
        <dbReference type="Pfam" id="PF03088"/>
    </source>
</evidence>
<evidence type="ECO:0000256" key="1">
    <source>
        <dbReference type="ARBA" id="ARBA00004116"/>
    </source>
</evidence>
<dbReference type="Pfam" id="PF20067">
    <property type="entry name" value="SSL_N"/>
    <property type="match status" value="1"/>
</dbReference>